<accession>A0A0P0X7B5</accession>
<keyword evidence="2" id="KW-1185">Reference proteome</keyword>
<dbReference type="AlphaFoldDB" id="A0A0P0X7B5"/>
<proteinExistence type="predicted"/>
<protein>
    <submittedName>
        <fullName evidence="1">Os07g0542701 protein</fullName>
    </submittedName>
</protein>
<dbReference type="Proteomes" id="UP000059680">
    <property type="component" value="Chromosome 7"/>
</dbReference>
<dbReference type="PaxDb" id="39947-A0A0P0X7B5"/>
<reference evidence="1 2" key="3">
    <citation type="journal article" date="2013" name="Rice">
        <title>Improvement of the Oryza sativa Nipponbare reference genome using next generation sequence and optical map data.</title>
        <authorList>
            <person name="Kawahara Y."/>
            <person name="de la Bastide M."/>
            <person name="Hamilton J.P."/>
            <person name="Kanamori H."/>
            <person name="McCombie W.R."/>
            <person name="Ouyang S."/>
            <person name="Schwartz D.C."/>
            <person name="Tanaka T."/>
            <person name="Wu J."/>
            <person name="Zhou S."/>
            <person name="Childs K.L."/>
            <person name="Davidson R.M."/>
            <person name="Lin H."/>
            <person name="Quesada-Ocampo L."/>
            <person name="Vaillancourt B."/>
            <person name="Sakai H."/>
            <person name="Lee S.S."/>
            <person name="Kim J."/>
            <person name="Numa H."/>
            <person name="Itoh T."/>
            <person name="Buell C.R."/>
            <person name="Matsumoto T."/>
        </authorList>
    </citation>
    <scope>NUCLEOTIDE SEQUENCE [LARGE SCALE GENOMIC DNA]</scope>
    <source>
        <strain evidence="2">cv. Nipponbare</strain>
    </source>
</reference>
<evidence type="ECO:0000313" key="1">
    <source>
        <dbReference type="EMBL" id="BAT01982.1"/>
    </source>
</evidence>
<evidence type="ECO:0000313" key="2">
    <source>
        <dbReference type="Proteomes" id="UP000059680"/>
    </source>
</evidence>
<dbReference type="Gramene" id="Os07t0542701-01">
    <property type="protein sequence ID" value="Os07t0542701-01"/>
    <property type="gene ID" value="Os07g0542701"/>
</dbReference>
<reference evidence="1 2" key="2">
    <citation type="journal article" date="2013" name="Plant Cell Physiol.">
        <title>Rice Annotation Project Database (RAP-DB): an integrative and interactive database for rice genomics.</title>
        <authorList>
            <person name="Sakai H."/>
            <person name="Lee S.S."/>
            <person name="Tanaka T."/>
            <person name="Numa H."/>
            <person name="Kim J."/>
            <person name="Kawahara Y."/>
            <person name="Wakimoto H."/>
            <person name="Yang C.C."/>
            <person name="Iwamoto M."/>
            <person name="Abe T."/>
            <person name="Yamada Y."/>
            <person name="Muto A."/>
            <person name="Inokuchi H."/>
            <person name="Ikemura T."/>
            <person name="Matsumoto T."/>
            <person name="Sasaki T."/>
            <person name="Itoh T."/>
        </authorList>
    </citation>
    <scope>NUCLEOTIDE SEQUENCE [LARGE SCALE GENOMIC DNA]</scope>
    <source>
        <strain evidence="2">cv. Nipponbare</strain>
    </source>
</reference>
<organism evidence="1 2">
    <name type="scientific">Oryza sativa subsp. japonica</name>
    <name type="common">Rice</name>
    <dbReference type="NCBI Taxonomy" id="39947"/>
    <lineage>
        <taxon>Eukaryota</taxon>
        <taxon>Viridiplantae</taxon>
        <taxon>Streptophyta</taxon>
        <taxon>Embryophyta</taxon>
        <taxon>Tracheophyta</taxon>
        <taxon>Spermatophyta</taxon>
        <taxon>Magnoliopsida</taxon>
        <taxon>Liliopsida</taxon>
        <taxon>Poales</taxon>
        <taxon>Poaceae</taxon>
        <taxon>BOP clade</taxon>
        <taxon>Oryzoideae</taxon>
        <taxon>Oryzeae</taxon>
        <taxon>Oryzinae</taxon>
        <taxon>Oryza</taxon>
        <taxon>Oryza sativa</taxon>
    </lineage>
</organism>
<gene>
    <name evidence="1" type="ordered locus">Os07g0542701</name>
    <name evidence="1" type="ORF">OSNPB_070542701</name>
</gene>
<feature type="non-terminal residue" evidence="1">
    <location>
        <position position="1"/>
    </location>
</feature>
<dbReference type="InParanoid" id="A0A0P0X7B5"/>
<name>A0A0P0X7B5_ORYSJ</name>
<reference evidence="2" key="1">
    <citation type="journal article" date="2005" name="Nature">
        <title>The map-based sequence of the rice genome.</title>
        <authorList>
            <consortium name="International rice genome sequencing project (IRGSP)"/>
            <person name="Matsumoto T."/>
            <person name="Wu J."/>
            <person name="Kanamori H."/>
            <person name="Katayose Y."/>
            <person name="Fujisawa M."/>
            <person name="Namiki N."/>
            <person name="Mizuno H."/>
            <person name="Yamamoto K."/>
            <person name="Antonio B.A."/>
            <person name="Baba T."/>
            <person name="Sakata K."/>
            <person name="Nagamura Y."/>
            <person name="Aoki H."/>
            <person name="Arikawa K."/>
            <person name="Arita K."/>
            <person name="Bito T."/>
            <person name="Chiden Y."/>
            <person name="Fujitsuka N."/>
            <person name="Fukunaka R."/>
            <person name="Hamada M."/>
            <person name="Harada C."/>
            <person name="Hayashi A."/>
            <person name="Hijishita S."/>
            <person name="Honda M."/>
            <person name="Hosokawa S."/>
            <person name="Ichikawa Y."/>
            <person name="Idonuma A."/>
            <person name="Iijima M."/>
            <person name="Ikeda M."/>
            <person name="Ikeno M."/>
            <person name="Ito K."/>
            <person name="Ito S."/>
            <person name="Ito T."/>
            <person name="Ito Y."/>
            <person name="Ito Y."/>
            <person name="Iwabuchi A."/>
            <person name="Kamiya K."/>
            <person name="Karasawa W."/>
            <person name="Kurita K."/>
            <person name="Katagiri S."/>
            <person name="Kikuta A."/>
            <person name="Kobayashi H."/>
            <person name="Kobayashi N."/>
            <person name="Machita K."/>
            <person name="Maehara T."/>
            <person name="Masukawa M."/>
            <person name="Mizubayashi T."/>
            <person name="Mukai Y."/>
            <person name="Nagasaki H."/>
            <person name="Nagata Y."/>
            <person name="Naito S."/>
            <person name="Nakashima M."/>
            <person name="Nakama Y."/>
            <person name="Nakamichi Y."/>
            <person name="Nakamura M."/>
            <person name="Meguro A."/>
            <person name="Negishi M."/>
            <person name="Ohta I."/>
            <person name="Ohta T."/>
            <person name="Okamoto M."/>
            <person name="Ono N."/>
            <person name="Saji S."/>
            <person name="Sakaguchi M."/>
            <person name="Sakai K."/>
            <person name="Shibata M."/>
            <person name="Shimokawa T."/>
            <person name="Song J."/>
            <person name="Takazaki Y."/>
            <person name="Terasawa K."/>
            <person name="Tsugane M."/>
            <person name="Tsuji K."/>
            <person name="Ueda S."/>
            <person name="Waki K."/>
            <person name="Yamagata H."/>
            <person name="Yamamoto M."/>
            <person name="Yamamoto S."/>
            <person name="Yamane H."/>
            <person name="Yoshiki S."/>
            <person name="Yoshihara R."/>
            <person name="Yukawa K."/>
            <person name="Zhong H."/>
            <person name="Yano M."/>
            <person name="Yuan Q."/>
            <person name="Ouyang S."/>
            <person name="Liu J."/>
            <person name="Jones K.M."/>
            <person name="Gansberger K."/>
            <person name="Moffat K."/>
            <person name="Hill J."/>
            <person name="Bera J."/>
            <person name="Fadrosh D."/>
            <person name="Jin S."/>
            <person name="Johri S."/>
            <person name="Kim M."/>
            <person name="Overton L."/>
            <person name="Reardon M."/>
            <person name="Tsitrin T."/>
            <person name="Vuong H."/>
            <person name="Weaver B."/>
            <person name="Ciecko A."/>
            <person name="Tallon L."/>
            <person name="Jackson J."/>
            <person name="Pai G."/>
            <person name="Aken S.V."/>
            <person name="Utterback T."/>
            <person name="Reidmuller S."/>
            <person name="Feldblyum T."/>
            <person name="Hsiao J."/>
            <person name="Zismann V."/>
            <person name="Iobst S."/>
            <person name="de Vazeille A.R."/>
            <person name="Buell C.R."/>
            <person name="Ying K."/>
            <person name="Li Y."/>
            <person name="Lu T."/>
            <person name="Huang Y."/>
            <person name="Zhao Q."/>
            <person name="Feng Q."/>
            <person name="Zhang L."/>
            <person name="Zhu J."/>
            <person name="Weng Q."/>
            <person name="Mu J."/>
            <person name="Lu Y."/>
            <person name="Fan D."/>
            <person name="Liu Y."/>
            <person name="Guan J."/>
            <person name="Zhang Y."/>
            <person name="Yu S."/>
            <person name="Liu X."/>
            <person name="Zhang Y."/>
            <person name="Hong G."/>
            <person name="Han B."/>
            <person name="Choisne N."/>
            <person name="Demange N."/>
            <person name="Orjeda G."/>
            <person name="Samain S."/>
            <person name="Cattolico L."/>
            <person name="Pelletier E."/>
            <person name="Couloux A."/>
            <person name="Segurens B."/>
            <person name="Wincker P."/>
            <person name="D'Hont A."/>
            <person name="Scarpelli C."/>
            <person name="Weissenbach J."/>
            <person name="Salanoubat M."/>
            <person name="Quetier F."/>
            <person name="Yu Y."/>
            <person name="Kim H.R."/>
            <person name="Rambo T."/>
            <person name="Currie J."/>
            <person name="Collura K."/>
            <person name="Luo M."/>
            <person name="Yang T."/>
            <person name="Ammiraju J.S.S."/>
            <person name="Engler F."/>
            <person name="Soderlund C."/>
            <person name="Wing R.A."/>
            <person name="Palmer L.E."/>
            <person name="de la Bastide M."/>
            <person name="Spiegel L."/>
            <person name="Nascimento L."/>
            <person name="Zutavern T."/>
            <person name="O'Shaughnessy A."/>
            <person name="Dike S."/>
            <person name="Dedhia N."/>
            <person name="Preston R."/>
            <person name="Balija V."/>
            <person name="McCombie W.R."/>
            <person name="Chow T."/>
            <person name="Chen H."/>
            <person name="Chung M."/>
            <person name="Chen C."/>
            <person name="Shaw J."/>
            <person name="Wu H."/>
            <person name="Hsiao K."/>
            <person name="Chao Y."/>
            <person name="Chu M."/>
            <person name="Cheng C."/>
            <person name="Hour A."/>
            <person name="Lee P."/>
            <person name="Lin S."/>
            <person name="Lin Y."/>
            <person name="Liou J."/>
            <person name="Liu S."/>
            <person name="Hsing Y."/>
            <person name="Raghuvanshi S."/>
            <person name="Mohanty A."/>
            <person name="Bharti A.K."/>
            <person name="Gaur A."/>
            <person name="Gupta V."/>
            <person name="Kumar D."/>
            <person name="Ravi V."/>
            <person name="Vij S."/>
            <person name="Kapur A."/>
            <person name="Khurana P."/>
            <person name="Khurana P."/>
            <person name="Khurana J.P."/>
            <person name="Tyagi A.K."/>
            <person name="Gaikwad K."/>
            <person name="Singh A."/>
            <person name="Dalal V."/>
            <person name="Srivastava S."/>
            <person name="Dixit A."/>
            <person name="Pal A.K."/>
            <person name="Ghazi I.A."/>
            <person name="Yadav M."/>
            <person name="Pandit A."/>
            <person name="Bhargava A."/>
            <person name="Sureshbabu K."/>
            <person name="Batra K."/>
            <person name="Sharma T.R."/>
            <person name="Mohapatra T."/>
            <person name="Singh N.K."/>
            <person name="Messing J."/>
            <person name="Nelson A.B."/>
            <person name="Fuks G."/>
            <person name="Kavchok S."/>
            <person name="Keizer G."/>
            <person name="Linton E."/>
            <person name="Llaca V."/>
            <person name="Song R."/>
            <person name="Tanyolac B."/>
            <person name="Young S."/>
            <person name="Ho-Il K."/>
            <person name="Hahn J.H."/>
            <person name="Sangsakoo G."/>
            <person name="Vanavichit A."/>
            <person name="de Mattos Luiz.A.T."/>
            <person name="Zimmer P.D."/>
            <person name="Malone G."/>
            <person name="Dellagostin O."/>
            <person name="de Oliveira A.C."/>
            <person name="Bevan M."/>
            <person name="Bancroft I."/>
            <person name="Minx P."/>
            <person name="Cordum H."/>
            <person name="Wilson R."/>
            <person name="Cheng Z."/>
            <person name="Jin W."/>
            <person name="Jiang J."/>
            <person name="Leong S.A."/>
            <person name="Iwama H."/>
            <person name="Gojobori T."/>
            <person name="Itoh T."/>
            <person name="Niimura Y."/>
            <person name="Fujii Y."/>
            <person name="Habara T."/>
            <person name="Sakai H."/>
            <person name="Sato Y."/>
            <person name="Wilson G."/>
            <person name="Kumar K."/>
            <person name="McCouch S."/>
            <person name="Juretic N."/>
            <person name="Hoen D."/>
            <person name="Wright S."/>
            <person name="Bruskiewich R."/>
            <person name="Bureau T."/>
            <person name="Miyao A."/>
            <person name="Hirochika H."/>
            <person name="Nishikawa T."/>
            <person name="Kadowaki K."/>
            <person name="Sugiura M."/>
            <person name="Burr B."/>
            <person name="Sasaki T."/>
        </authorList>
    </citation>
    <scope>NUCLEOTIDE SEQUENCE [LARGE SCALE GENOMIC DNA]</scope>
    <source>
        <strain evidence="2">cv. Nipponbare</strain>
    </source>
</reference>
<dbReference type="EMBL" id="AP014963">
    <property type="protein sequence ID" value="BAT01982.1"/>
    <property type="molecule type" value="Genomic_DNA"/>
</dbReference>
<sequence length="70" mass="8254">PRQIQSGACEDQQEGSSAISHRDEFIFKEEDYPVVDYVLVFVPPYRRRLDRQSQILYLCDSDKYRVTVTP</sequence>